<gene>
    <name evidence="1" type="ORF">D9756_000119</name>
</gene>
<evidence type="ECO:0000313" key="2">
    <source>
        <dbReference type="Proteomes" id="UP000559027"/>
    </source>
</evidence>
<protein>
    <submittedName>
        <fullName evidence="1">Uncharacterized protein</fullName>
    </submittedName>
</protein>
<accession>A0A8H5GET5</accession>
<comment type="caution">
    <text evidence="1">The sequence shown here is derived from an EMBL/GenBank/DDBJ whole genome shotgun (WGS) entry which is preliminary data.</text>
</comment>
<dbReference type="OrthoDB" id="3166422at2759"/>
<sequence length="257" mass="29412">MAPSVTVNGSSHADPDATLDFIETASYYPDDTRAEVPESWQSYLHPNLDVYYFNLGMRLLTTDDIRKPEIRAFLLAFRNDCFEDLGDDPRFQRLPNDWVMTITDCNLTDGTAVVNIHLRSLAQSFKWTQQGLIACPKEQFWAHIAEYPAHDRSIPPRLEDEFVRALAYGEWTSQPSLMRSEQKTREGRVFPLDGSQIEKVQRQYNYLRAGRSNGNIKAVACIAWLMGAVMPLDELQHGRDSARISDDLIYALTRVHI</sequence>
<dbReference type="Proteomes" id="UP000559027">
    <property type="component" value="Unassembled WGS sequence"/>
</dbReference>
<reference evidence="1 2" key="1">
    <citation type="journal article" date="2020" name="ISME J.">
        <title>Uncovering the hidden diversity of litter-decomposition mechanisms in mushroom-forming fungi.</title>
        <authorList>
            <person name="Floudas D."/>
            <person name="Bentzer J."/>
            <person name="Ahren D."/>
            <person name="Johansson T."/>
            <person name="Persson P."/>
            <person name="Tunlid A."/>
        </authorList>
    </citation>
    <scope>NUCLEOTIDE SEQUENCE [LARGE SCALE GENOMIC DNA]</scope>
    <source>
        <strain evidence="1 2">CBS 146.42</strain>
    </source>
</reference>
<evidence type="ECO:0000313" key="1">
    <source>
        <dbReference type="EMBL" id="KAF5363612.1"/>
    </source>
</evidence>
<proteinExistence type="predicted"/>
<dbReference type="EMBL" id="JAACJO010000001">
    <property type="protein sequence ID" value="KAF5363612.1"/>
    <property type="molecule type" value="Genomic_DNA"/>
</dbReference>
<organism evidence="1 2">
    <name type="scientific">Leucocoprinus leucothites</name>
    <dbReference type="NCBI Taxonomy" id="201217"/>
    <lineage>
        <taxon>Eukaryota</taxon>
        <taxon>Fungi</taxon>
        <taxon>Dikarya</taxon>
        <taxon>Basidiomycota</taxon>
        <taxon>Agaricomycotina</taxon>
        <taxon>Agaricomycetes</taxon>
        <taxon>Agaricomycetidae</taxon>
        <taxon>Agaricales</taxon>
        <taxon>Agaricineae</taxon>
        <taxon>Agaricaceae</taxon>
        <taxon>Leucocoprinus</taxon>
    </lineage>
</organism>
<keyword evidence="2" id="KW-1185">Reference proteome</keyword>
<name>A0A8H5GET5_9AGAR</name>
<dbReference type="AlphaFoldDB" id="A0A8H5GET5"/>